<dbReference type="NCBIfam" id="TIGR00079">
    <property type="entry name" value="pept_deformyl"/>
    <property type="match status" value="1"/>
</dbReference>
<feature type="binding site" evidence="6">
    <location>
        <position position="100"/>
    </location>
    <ligand>
        <name>Fe cation</name>
        <dbReference type="ChEBI" id="CHEBI:24875"/>
    </ligand>
</feature>
<dbReference type="SUPFAM" id="SSF56420">
    <property type="entry name" value="Peptide deformylase"/>
    <property type="match status" value="1"/>
</dbReference>
<evidence type="ECO:0000313" key="7">
    <source>
        <dbReference type="EMBL" id="GEK93524.1"/>
    </source>
</evidence>
<dbReference type="InterPro" id="IPR023635">
    <property type="entry name" value="Peptide_deformylase"/>
</dbReference>
<dbReference type="GO" id="GO:0046872">
    <property type="term" value="F:metal ion binding"/>
    <property type="evidence" value="ECO:0007669"/>
    <property type="project" value="UniProtKB-KW"/>
</dbReference>
<keyword evidence="8" id="KW-1185">Reference proteome</keyword>
<dbReference type="PANTHER" id="PTHR10458">
    <property type="entry name" value="PEPTIDE DEFORMYLASE"/>
    <property type="match status" value="1"/>
</dbReference>
<dbReference type="RefSeq" id="WP_146795082.1">
    <property type="nucleotide sequence ID" value="NZ_BARC01000013.1"/>
</dbReference>
<dbReference type="AlphaFoldDB" id="A0A511AZ92"/>
<feature type="active site" evidence="6">
    <location>
        <position position="143"/>
    </location>
</feature>
<keyword evidence="2 6" id="KW-0479">Metal-binding</keyword>
<proteinExistence type="inferred from homology"/>
<dbReference type="InterPro" id="IPR036821">
    <property type="entry name" value="Peptide_deformylase_sf"/>
</dbReference>
<keyword evidence="5 6" id="KW-0408">Iron</keyword>
<dbReference type="PANTHER" id="PTHR10458:SF20">
    <property type="entry name" value="PEPTIDE DEFORMYLASE 1"/>
    <property type="match status" value="1"/>
</dbReference>
<dbReference type="Pfam" id="PF01327">
    <property type="entry name" value="Pep_deformylase"/>
    <property type="match status" value="1"/>
</dbReference>
<comment type="caution">
    <text evidence="7">The sequence shown here is derived from an EMBL/GenBank/DDBJ whole genome shotgun (WGS) entry which is preliminary data.</text>
</comment>
<sequence length="170" mass="18602">MTLLKIARMGHPVLHRVAEPVSDVNTPQIQKLIADMLETMADARGAGLAAPQVHEGLRLIVYHVPVSRVENPEEALPPQVLINPVLTAVGRETMMCVEGCLSIPGLRGEVSRHARVHYAGLDASGNLVEGEASGFHANVLQHECDHLDGILYPQRITDYSRFGFVEELSR</sequence>
<accession>A0A511AZ92</accession>
<comment type="similarity">
    <text evidence="1 6">Belongs to the polypeptide deformylase family.</text>
</comment>
<name>A0A511AZ92_9PROT</name>
<dbReference type="HAMAP" id="MF_00163">
    <property type="entry name" value="Pep_deformylase"/>
    <property type="match status" value="1"/>
</dbReference>
<reference evidence="7 8" key="1">
    <citation type="submission" date="2019-07" db="EMBL/GenBank/DDBJ databases">
        <title>Whole genome shotgun sequence of Gluconobacter wancherniae NBRC 103581.</title>
        <authorList>
            <person name="Hosoyama A."/>
            <person name="Uohara A."/>
            <person name="Ohji S."/>
            <person name="Ichikawa N."/>
        </authorList>
    </citation>
    <scope>NUCLEOTIDE SEQUENCE [LARGE SCALE GENOMIC DNA]</scope>
    <source>
        <strain evidence="7 8">NBRC 103581</strain>
    </source>
</reference>
<dbReference type="GO" id="GO:0042586">
    <property type="term" value="F:peptide deformylase activity"/>
    <property type="evidence" value="ECO:0007669"/>
    <property type="project" value="UniProtKB-UniRule"/>
</dbReference>
<evidence type="ECO:0000256" key="2">
    <source>
        <dbReference type="ARBA" id="ARBA00022723"/>
    </source>
</evidence>
<gene>
    <name evidence="6 7" type="primary">def</name>
    <name evidence="7" type="ORF">GWA01_12940</name>
</gene>
<dbReference type="Gene3D" id="3.90.45.10">
    <property type="entry name" value="Peptide deformylase"/>
    <property type="match status" value="1"/>
</dbReference>
<dbReference type="PRINTS" id="PR01576">
    <property type="entry name" value="PDEFORMYLASE"/>
</dbReference>
<dbReference type="EMBL" id="BJUZ01000001">
    <property type="protein sequence ID" value="GEK93524.1"/>
    <property type="molecule type" value="Genomic_DNA"/>
</dbReference>
<dbReference type="EC" id="3.5.1.88" evidence="6"/>
<comment type="function">
    <text evidence="6">Removes the formyl group from the N-terminal Met of newly synthesized proteins. Requires at least a dipeptide for an efficient rate of reaction. N-terminal L-methionine is a prerequisite for activity but the enzyme has broad specificity at other positions.</text>
</comment>
<dbReference type="Proteomes" id="UP000321230">
    <property type="component" value="Unassembled WGS sequence"/>
</dbReference>
<keyword evidence="3 6" id="KW-0378">Hydrolase</keyword>
<protein>
    <recommendedName>
        <fullName evidence="6">Peptide deformylase</fullName>
        <shortName evidence="6">PDF</shortName>
        <ecNumber evidence="6">3.5.1.88</ecNumber>
    </recommendedName>
    <alternativeName>
        <fullName evidence="6">Polypeptide deformylase</fullName>
    </alternativeName>
</protein>
<dbReference type="FunFam" id="3.90.45.10:FF:000003">
    <property type="entry name" value="Peptide deformylase"/>
    <property type="match status" value="1"/>
</dbReference>
<evidence type="ECO:0000256" key="5">
    <source>
        <dbReference type="ARBA" id="ARBA00023004"/>
    </source>
</evidence>
<dbReference type="OrthoDB" id="9804313at2"/>
<comment type="catalytic activity">
    <reaction evidence="6">
        <text>N-terminal N-formyl-L-methionyl-[peptide] + H2O = N-terminal L-methionyl-[peptide] + formate</text>
        <dbReference type="Rhea" id="RHEA:24420"/>
        <dbReference type="Rhea" id="RHEA-COMP:10639"/>
        <dbReference type="Rhea" id="RHEA-COMP:10640"/>
        <dbReference type="ChEBI" id="CHEBI:15377"/>
        <dbReference type="ChEBI" id="CHEBI:15740"/>
        <dbReference type="ChEBI" id="CHEBI:49298"/>
        <dbReference type="ChEBI" id="CHEBI:64731"/>
        <dbReference type="EC" id="3.5.1.88"/>
    </reaction>
</comment>
<evidence type="ECO:0000256" key="1">
    <source>
        <dbReference type="ARBA" id="ARBA00010759"/>
    </source>
</evidence>
<keyword evidence="4 6" id="KW-0648">Protein biosynthesis</keyword>
<evidence type="ECO:0000256" key="3">
    <source>
        <dbReference type="ARBA" id="ARBA00022801"/>
    </source>
</evidence>
<dbReference type="CDD" id="cd00487">
    <property type="entry name" value="Pep_deformylase"/>
    <property type="match status" value="1"/>
</dbReference>
<dbReference type="GO" id="GO:0006412">
    <property type="term" value="P:translation"/>
    <property type="evidence" value="ECO:0007669"/>
    <property type="project" value="UniProtKB-UniRule"/>
</dbReference>
<comment type="cofactor">
    <cofactor evidence="6">
        <name>Fe(2+)</name>
        <dbReference type="ChEBI" id="CHEBI:29033"/>
    </cofactor>
    <text evidence="6">Binds 1 Fe(2+) ion.</text>
</comment>
<dbReference type="NCBIfam" id="NF001159">
    <property type="entry name" value="PRK00150.1-3"/>
    <property type="match status" value="1"/>
</dbReference>
<evidence type="ECO:0000256" key="4">
    <source>
        <dbReference type="ARBA" id="ARBA00022917"/>
    </source>
</evidence>
<feature type="binding site" evidence="6">
    <location>
        <position position="142"/>
    </location>
    <ligand>
        <name>Fe cation</name>
        <dbReference type="ChEBI" id="CHEBI:24875"/>
    </ligand>
</feature>
<dbReference type="PIRSF" id="PIRSF004749">
    <property type="entry name" value="Pep_def"/>
    <property type="match status" value="1"/>
</dbReference>
<evidence type="ECO:0000256" key="6">
    <source>
        <dbReference type="HAMAP-Rule" id="MF_00163"/>
    </source>
</evidence>
<evidence type="ECO:0000313" key="8">
    <source>
        <dbReference type="Proteomes" id="UP000321230"/>
    </source>
</evidence>
<organism evidence="7 8">
    <name type="scientific">Gluconobacter wancherniae NBRC 103581</name>
    <dbReference type="NCBI Taxonomy" id="656744"/>
    <lineage>
        <taxon>Bacteria</taxon>
        <taxon>Pseudomonadati</taxon>
        <taxon>Pseudomonadota</taxon>
        <taxon>Alphaproteobacteria</taxon>
        <taxon>Acetobacterales</taxon>
        <taxon>Acetobacteraceae</taxon>
        <taxon>Gluconobacter</taxon>
    </lineage>
</organism>
<feature type="binding site" evidence="6">
    <location>
        <position position="146"/>
    </location>
    <ligand>
        <name>Fe cation</name>
        <dbReference type="ChEBI" id="CHEBI:24875"/>
    </ligand>
</feature>